<evidence type="ECO:0000313" key="2">
    <source>
        <dbReference type="EMBL" id="RDX88806.1"/>
    </source>
</evidence>
<dbReference type="Proteomes" id="UP000257109">
    <property type="component" value="Unassembled WGS sequence"/>
</dbReference>
<organism evidence="2 3">
    <name type="scientific">Mucuna pruriens</name>
    <name type="common">Velvet bean</name>
    <name type="synonym">Dolichos pruriens</name>
    <dbReference type="NCBI Taxonomy" id="157652"/>
    <lineage>
        <taxon>Eukaryota</taxon>
        <taxon>Viridiplantae</taxon>
        <taxon>Streptophyta</taxon>
        <taxon>Embryophyta</taxon>
        <taxon>Tracheophyta</taxon>
        <taxon>Spermatophyta</taxon>
        <taxon>Magnoliopsida</taxon>
        <taxon>eudicotyledons</taxon>
        <taxon>Gunneridae</taxon>
        <taxon>Pentapetalae</taxon>
        <taxon>rosids</taxon>
        <taxon>fabids</taxon>
        <taxon>Fabales</taxon>
        <taxon>Fabaceae</taxon>
        <taxon>Papilionoideae</taxon>
        <taxon>50 kb inversion clade</taxon>
        <taxon>NPAAA clade</taxon>
        <taxon>indigoferoid/millettioid clade</taxon>
        <taxon>Phaseoleae</taxon>
        <taxon>Mucuna</taxon>
    </lineage>
</organism>
<feature type="region of interest" description="Disordered" evidence="1">
    <location>
        <begin position="140"/>
        <end position="165"/>
    </location>
</feature>
<protein>
    <submittedName>
        <fullName evidence="2">Uncharacterized protein</fullName>
    </submittedName>
</protein>
<proteinExistence type="predicted"/>
<gene>
    <name evidence="2" type="ORF">CR513_29546</name>
</gene>
<feature type="non-terminal residue" evidence="2">
    <location>
        <position position="224"/>
    </location>
</feature>
<comment type="caution">
    <text evidence="2">The sequence shown here is derived from an EMBL/GenBank/DDBJ whole genome shotgun (WGS) entry which is preliminary data.</text>
</comment>
<feature type="non-terminal residue" evidence="2">
    <location>
        <position position="1"/>
    </location>
</feature>
<sequence length="224" mass="25626">LLSSSEHQIIGINSYSLKVLTKTWSLNSQDNKNSLYTATLILNVIKKLVYISSRMHEAHPSSLRCPSRSPLSLYVQHPLVAATFLLFFAWPFAHTPQLSLLCRVEKQSASDCKTPNNYCICIEHLSNFWKGTSVYHEKPKHDIPRYQPRQKTQDQDAPHGTSPHIDSTVSSLLVLQYLDLDKGDHISIEMQSKILEPEKKELPDDRHGKTMNKLCRLQHSHLEC</sequence>
<evidence type="ECO:0000313" key="3">
    <source>
        <dbReference type="Proteomes" id="UP000257109"/>
    </source>
</evidence>
<accession>A0A371GE70</accession>
<keyword evidence="3" id="KW-1185">Reference proteome</keyword>
<evidence type="ECO:0000256" key="1">
    <source>
        <dbReference type="SAM" id="MobiDB-lite"/>
    </source>
</evidence>
<name>A0A371GE70_MUCPR</name>
<reference evidence="2" key="1">
    <citation type="submission" date="2018-05" db="EMBL/GenBank/DDBJ databases">
        <title>Draft genome of Mucuna pruriens seed.</title>
        <authorList>
            <person name="Nnadi N.E."/>
            <person name="Vos R."/>
            <person name="Hasami M.H."/>
            <person name="Devisetty U.K."/>
            <person name="Aguiy J.C."/>
        </authorList>
    </citation>
    <scope>NUCLEOTIDE SEQUENCE [LARGE SCALE GENOMIC DNA]</scope>
    <source>
        <strain evidence="2">JCA_2017</strain>
    </source>
</reference>
<dbReference type="EMBL" id="QJKJ01005836">
    <property type="protein sequence ID" value="RDX88806.1"/>
    <property type="molecule type" value="Genomic_DNA"/>
</dbReference>
<dbReference type="AlphaFoldDB" id="A0A371GE70"/>